<comment type="caution">
    <text evidence="1">The sequence shown here is derived from an EMBL/GenBank/DDBJ whole genome shotgun (WGS) entry which is preliminary data.</text>
</comment>
<accession>J9H147</accession>
<sequence length="45" mass="5043">MPVCQSDYVAPHWCPGGHLQTIVPARLIPQPSVSYQRERIELPDG</sequence>
<organism evidence="1">
    <name type="scientific">gut metagenome</name>
    <dbReference type="NCBI Taxonomy" id="749906"/>
    <lineage>
        <taxon>unclassified sequences</taxon>
        <taxon>metagenomes</taxon>
        <taxon>organismal metagenomes</taxon>
    </lineage>
</organism>
<feature type="non-terminal residue" evidence="1">
    <location>
        <position position="45"/>
    </location>
</feature>
<name>J9H147_9ZZZZ</name>
<reference evidence="1" key="1">
    <citation type="journal article" date="2012" name="PLoS ONE">
        <title>Gene sets for utilization of primary and secondary nutrition supplies in the distal gut of endangered iberian lynx.</title>
        <authorList>
            <person name="Alcaide M."/>
            <person name="Messina E."/>
            <person name="Richter M."/>
            <person name="Bargiela R."/>
            <person name="Peplies J."/>
            <person name="Huws S.A."/>
            <person name="Newbold C.J."/>
            <person name="Golyshin P.N."/>
            <person name="Simon M.A."/>
            <person name="Lopez G."/>
            <person name="Yakimov M.M."/>
            <person name="Ferrer M."/>
        </authorList>
    </citation>
    <scope>NUCLEOTIDE SEQUENCE</scope>
</reference>
<evidence type="ECO:0000313" key="1">
    <source>
        <dbReference type="EMBL" id="EJX09448.1"/>
    </source>
</evidence>
<proteinExistence type="predicted"/>
<dbReference type="EMBL" id="AMCI01000389">
    <property type="protein sequence ID" value="EJX09448.1"/>
    <property type="molecule type" value="Genomic_DNA"/>
</dbReference>
<protein>
    <submittedName>
        <fullName evidence="1">Uncharacterized protein</fullName>
    </submittedName>
</protein>
<gene>
    <name evidence="1" type="ORF">EVA_02444</name>
</gene>
<dbReference type="AlphaFoldDB" id="J9H147"/>